<keyword evidence="1" id="KW-1133">Transmembrane helix</keyword>
<feature type="transmembrane region" description="Helical" evidence="1">
    <location>
        <begin position="318"/>
        <end position="334"/>
    </location>
</feature>
<feature type="transmembrane region" description="Helical" evidence="1">
    <location>
        <begin position="216"/>
        <end position="235"/>
    </location>
</feature>
<feature type="transmembrane region" description="Helical" evidence="1">
    <location>
        <begin position="289"/>
        <end position="311"/>
    </location>
</feature>
<evidence type="ECO:0008006" key="4">
    <source>
        <dbReference type="Google" id="ProtNLM"/>
    </source>
</evidence>
<feature type="transmembrane region" description="Helical" evidence="1">
    <location>
        <begin position="20"/>
        <end position="35"/>
    </location>
</feature>
<dbReference type="Proteomes" id="UP000095552">
    <property type="component" value="Unassembled WGS sequence"/>
</dbReference>
<protein>
    <recommendedName>
        <fullName evidence="4">ABC transporter permease</fullName>
    </recommendedName>
</protein>
<keyword evidence="3" id="KW-1185">Reference proteome</keyword>
<feature type="transmembrane region" description="Helical" evidence="1">
    <location>
        <begin position="263"/>
        <end position="283"/>
    </location>
</feature>
<reference evidence="2 3" key="1">
    <citation type="submission" date="2016-08" db="EMBL/GenBank/DDBJ databases">
        <title>Draft genome of Fabibacter sp. strain SK-8.</title>
        <authorList>
            <person name="Wong S.-K."/>
            <person name="Hamasaki K."/>
            <person name="Yoshizawa S."/>
        </authorList>
    </citation>
    <scope>NUCLEOTIDE SEQUENCE [LARGE SCALE GENOMIC DNA]</scope>
    <source>
        <strain evidence="2 3">SK-8</strain>
    </source>
</reference>
<dbReference type="RefSeq" id="WP_069834633.1">
    <property type="nucleotide sequence ID" value="NZ_MDGQ01000004.1"/>
</dbReference>
<name>A0A1E5T2V9_9BACT</name>
<dbReference type="AlphaFoldDB" id="A0A1E5T2V9"/>
<dbReference type="STRING" id="1563681.BFP71_06220"/>
<proteinExistence type="predicted"/>
<organism evidence="2 3">
    <name type="scientific">Roseivirga misakiensis</name>
    <dbReference type="NCBI Taxonomy" id="1563681"/>
    <lineage>
        <taxon>Bacteria</taxon>
        <taxon>Pseudomonadati</taxon>
        <taxon>Bacteroidota</taxon>
        <taxon>Cytophagia</taxon>
        <taxon>Cytophagales</taxon>
        <taxon>Roseivirgaceae</taxon>
        <taxon>Roseivirga</taxon>
    </lineage>
</organism>
<feature type="transmembrane region" description="Helical" evidence="1">
    <location>
        <begin position="340"/>
        <end position="358"/>
    </location>
</feature>
<evidence type="ECO:0000313" key="3">
    <source>
        <dbReference type="Proteomes" id="UP000095552"/>
    </source>
</evidence>
<dbReference type="OrthoDB" id="980778at2"/>
<feature type="transmembrane region" description="Helical" evidence="1">
    <location>
        <begin position="41"/>
        <end position="64"/>
    </location>
</feature>
<keyword evidence="1" id="KW-0812">Transmembrane</keyword>
<feature type="transmembrane region" description="Helical" evidence="1">
    <location>
        <begin position="100"/>
        <end position="121"/>
    </location>
</feature>
<evidence type="ECO:0000313" key="2">
    <source>
        <dbReference type="EMBL" id="OEK05715.1"/>
    </source>
</evidence>
<feature type="transmembrane region" description="Helical" evidence="1">
    <location>
        <begin position="127"/>
        <end position="148"/>
    </location>
</feature>
<sequence length="364" mass="41437">MKVIYKVLIRTLVKEFYKENTGFLLLTIGLGFGFLKTPEHIAIASALAFNPVYYLVVLGLWLFYTFKAYQFCQNAKLKTENWILTEIILVSPFKRKLISFYLQCLILAPILGYSTFLTMQAAHLGQFSSAIFVGLGNLSLLLISGIVLDKTLAKPTDFSRSITSNTWTRFLPKSYSFYFIHHLLHRHGFPLLLTKIFAIGLIFGATAIFNVEGVDLRYLSLGILLTSAFNANLTLKHKQFDVNNLKLFRNLPVSNLSIFSKDYFSYLIIALPEILVLLGNNVATVPLLHLVKLSLLLPSLLLLHKGVSMIYGKDMEQFMRYVFFLTAILFFVILGYTDLLIIEIISITISAIIYLKYWHKAEVD</sequence>
<gene>
    <name evidence="2" type="ORF">BFP71_06220</name>
</gene>
<evidence type="ECO:0000256" key="1">
    <source>
        <dbReference type="SAM" id="Phobius"/>
    </source>
</evidence>
<comment type="caution">
    <text evidence="2">The sequence shown here is derived from an EMBL/GenBank/DDBJ whole genome shotgun (WGS) entry which is preliminary data.</text>
</comment>
<accession>A0A1E5T2V9</accession>
<keyword evidence="1" id="KW-0472">Membrane</keyword>
<dbReference type="EMBL" id="MDGQ01000004">
    <property type="protein sequence ID" value="OEK05715.1"/>
    <property type="molecule type" value="Genomic_DNA"/>
</dbReference>
<feature type="transmembrane region" description="Helical" evidence="1">
    <location>
        <begin position="189"/>
        <end position="210"/>
    </location>
</feature>